<organism evidence="6 7">
    <name type="scientific">Nocardia mexicana</name>
    <dbReference type="NCBI Taxonomy" id="279262"/>
    <lineage>
        <taxon>Bacteria</taxon>
        <taxon>Bacillati</taxon>
        <taxon>Actinomycetota</taxon>
        <taxon>Actinomycetes</taxon>
        <taxon>Mycobacteriales</taxon>
        <taxon>Nocardiaceae</taxon>
        <taxon>Nocardia</taxon>
    </lineage>
</organism>
<keyword evidence="7" id="KW-1185">Reference proteome</keyword>
<dbReference type="OrthoDB" id="3671040at2"/>
<evidence type="ECO:0000256" key="1">
    <source>
        <dbReference type="ARBA" id="ARBA00006432"/>
    </source>
</evidence>
<dbReference type="Gene3D" id="3.40.50.12780">
    <property type="entry name" value="N-terminal domain of ligase-like"/>
    <property type="match status" value="1"/>
</dbReference>
<dbReference type="AlphaFoldDB" id="A0A370HEC4"/>
<comment type="caution">
    <text evidence="6">The sequence shown here is derived from an EMBL/GenBank/DDBJ whole genome shotgun (WGS) entry which is preliminary data.</text>
</comment>
<dbReference type="Pfam" id="PF00550">
    <property type="entry name" value="PP-binding"/>
    <property type="match status" value="1"/>
</dbReference>
<comment type="similarity">
    <text evidence="1">Belongs to the ATP-dependent AMP-binding enzyme family.</text>
</comment>
<dbReference type="RefSeq" id="WP_068030157.1">
    <property type="nucleotide sequence ID" value="NZ_QQAZ01000001.1"/>
</dbReference>
<dbReference type="InterPro" id="IPR045851">
    <property type="entry name" value="AMP-bd_C_sf"/>
</dbReference>
<gene>
    <name evidence="6" type="ORF">DFR68_101406</name>
</gene>
<dbReference type="PANTHER" id="PTHR22754">
    <property type="entry name" value="DISCO-INTERACTING PROTEIN 2 DIP2 -RELATED"/>
    <property type="match status" value="1"/>
</dbReference>
<evidence type="ECO:0000256" key="2">
    <source>
        <dbReference type="ARBA" id="ARBA00022598"/>
    </source>
</evidence>
<dbReference type="GO" id="GO:0005886">
    <property type="term" value="C:plasma membrane"/>
    <property type="evidence" value="ECO:0007669"/>
    <property type="project" value="TreeGrafter"/>
</dbReference>
<dbReference type="EMBL" id="QQAZ01000001">
    <property type="protein sequence ID" value="RDI55573.1"/>
    <property type="molecule type" value="Genomic_DNA"/>
</dbReference>
<accession>A0A370HEC4</accession>
<evidence type="ECO:0000313" key="7">
    <source>
        <dbReference type="Proteomes" id="UP000255355"/>
    </source>
</evidence>
<dbReference type="GO" id="GO:0006633">
    <property type="term" value="P:fatty acid biosynthetic process"/>
    <property type="evidence" value="ECO:0007669"/>
    <property type="project" value="TreeGrafter"/>
</dbReference>
<reference evidence="6 7" key="1">
    <citation type="submission" date="2018-07" db="EMBL/GenBank/DDBJ databases">
        <title>Genomic Encyclopedia of Type Strains, Phase IV (KMG-IV): sequencing the most valuable type-strain genomes for metagenomic binning, comparative biology and taxonomic classification.</title>
        <authorList>
            <person name="Goeker M."/>
        </authorList>
    </citation>
    <scope>NUCLEOTIDE SEQUENCE [LARGE SCALE GENOMIC DNA]</scope>
    <source>
        <strain evidence="6 7">DSM 44952</strain>
    </source>
</reference>
<dbReference type="InterPro" id="IPR009081">
    <property type="entry name" value="PP-bd_ACP"/>
</dbReference>
<keyword evidence="2 6" id="KW-0436">Ligase</keyword>
<proteinExistence type="inferred from homology"/>
<dbReference type="GO" id="GO:0016874">
    <property type="term" value="F:ligase activity"/>
    <property type="evidence" value="ECO:0007669"/>
    <property type="project" value="UniProtKB-KW"/>
</dbReference>
<dbReference type="GO" id="GO:0071766">
    <property type="term" value="P:Actinobacterium-type cell wall biogenesis"/>
    <property type="evidence" value="ECO:0007669"/>
    <property type="project" value="UniProtKB-ARBA"/>
</dbReference>
<dbReference type="FunFam" id="3.40.50.12780:FF:000013">
    <property type="entry name" value="Long-chain-fatty-acid--AMP ligase FadD32"/>
    <property type="match status" value="1"/>
</dbReference>
<evidence type="ECO:0000256" key="3">
    <source>
        <dbReference type="ARBA" id="ARBA00022832"/>
    </source>
</evidence>
<dbReference type="Proteomes" id="UP000255355">
    <property type="component" value="Unassembled WGS sequence"/>
</dbReference>
<feature type="domain" description="Carrier" evidence="5">
    <location>
        <begin position="5"/>
        <end position="82"/>
    </location>
</feature>
<dbReference type="SUPFAM" id="SSF56801">
    <property type="entry name" value="Acetyl-CoA synthetase-like"/>
    <property type="match status" value="1"/>
</dbReference>
<dbReference type="CDD" id="cd05931">
    <property type="entry name" value="FAAL"/>
    <property type="match status" value="1"/>
</dbReference>
<dbReference type="InterPro" id="IPR042099">
    <property type="entry name" value="ANL_N_sf"/>
</dbReference>
<dbReference type="SUPFAM" id="SSF47336">
    <property type="entry name" value="ACP-like"/>
    <property type="match status" value="1"/>
</dbReference>
<evidence type="ECO:0000259" key="5">
    <source>
        <dbReference type="PROSITE" id="PS50075"/>
    </source>
</evidence>
<dbReference type="InterPro" id="IPR000873">
    <property type="entry name" value="AMP-dep_synth/lig_dom"/>
</dbReference>
<dbReference type="GO" id="GO:0070566">
    <property type="term" value="F:adenylyltransferase activity"/>
    <property type="evidence" value="ECO:0007669"/>
    <property type="project" value="TreeGrafter"/>
</dbReference>
<protein>
    <submittedName>
        <fullName evidence="6">Acyl-CoA synthetase (AMP-forming)/AMP-acid ligase II</fullName>
    </submittedName>
</protein>
<dbReference type="Gene3D" id="3.30.300.30">
    <property type="match status" value="1"/>
</dbReference>
<dbReference type="PROSITE" id="PS50075">
    <property type="entry name" value="CARRIER"/>
    <property type="match status" value="1"/>
</dbReference>
<dbReference type="Gene3D" id="1.10.1200.10">
    <property type="entry name" value="ACP-like"/>
    <property type="match status" value="1"/>
</dbReference>
<name>A0A370HEC4_9NOCA</name>
<sequence>MHEEADMRRRVRELISDLAPVRGGGEVDALTHLVGELGYDSLRLMELTGVLESEFDMACADERELLAIENVADVEALVRRLAAGRGPANAPRDGRELNNFGAALAGWAATEPDSTALTFLHDDRDAETLTYGRLHGRATGLAKVIAESVRPGERVMILLPPGVDLVAAMFACFYAGVVAVAAPPPNLLKPHRSLPRLEAIAADADVAAVITEDGLRRRIAGAAGSSLRFATWLAPDADPAPGWQPQMGGLDEPLLLQYTSGSTARPRGVVLTSRNLIANSAAIAAAFGHTRDSRMFSWLPPYHDMGLIGGIFQPLFVGFPTVLASPFSILKRPGRWLEGISESRATTSGGPNFAYDLCVHRIPAATRDRLDLSSWTVAFNGAEPVLAETIDRFTATFAAGGFRREAFLPCYGLAEATLMVSAAEPATAPVTFEIDADDLGEGRVSPTAAGPGGRTLVSSGIPAPEFDVHIIDPVTRAPAEPGRVGEIWIAGDSVASGYWRRGEDSEAVFGARILGDPERAPYLRSGDLGVLIEGQLVVVGRLKDVIIVRGVNYHAHDLELAAESAHPAVRKHCSAAFQLEDGREGLGVVCEVDPGIGDDLGAVCARIRRTVAEEIGVRPVFAGLIAPGAMPKTASGKVQRLLCRRLLRTGALTVLAESRDRQG</sequence>
<evidence type="ECO:0000256" key="4">
    <source>
        <dbReference type="ARBA" id="ARBA00023098"/>
    </source>
</evidence>
<keyword evidence="3" id="KW-0276">Fatty acid metabolism</keyword>
<dbReference type="Pfam" id="PF00501">
    <property type="entry name" value="AMP-binding"/>
    <property type="match status" value="1"/>
</dbReference>
<dbReference type="InterPro" id="IPR040097">
    <property type="entry name" value="FAAL/FAAC"/>
</dbReference>
<dbReference type="InterPro" id="IPR036736">
    <property type="entry name" value="ACP-like_sf"/>
</dbReference>
<dbReference type="STRING" id="1210089.GCA_001613165_07057"/>
<dbReference type="PANTHER" id="PTHR22754:SF32">
    <property type="entry name" value="DISCO-INTERACTING PROTEIN 2"/>
    <property type="match status" value="1"/>
</dbReference>
<evidence type="ECO:0000313" key="6">
    <source>
        <dbReference type="EMBL" id="RDI55573.1"/>
    </source>
</evidence>
<keyword evidence="4" id="KW-0443">Lipid metabolism</keyword>